<dbReference type="GO" id="GO:0007165">
    <property type="term" value="P:signal transduction"/>
    <property type="evidence" value="ECO:0007669"/>
    <property type="project" value="UniProtKB-KW"/>
</dbReference>
<organism evidence="8 9">
    <name type="scientific">Shewanella pealeana (strain ATCC 700345 / ANG-SQ1)</name>
    <dbReference type="NCBI Taxonomy" id="398579"/>
    <lineage>
        <taxon>Bacteria</taxon>
        <taxon>Pseudomonadati</taxon>
        <taxon>Pseudomonadota</taxon>
        <taxon>Gammaproteobacteria</taxon>
        <taxon>Alteromonadales</taxon>
        <taxon>Shewanellaceae</taxon>
        <taxon>Shewanella</taxon>
    </lineage>
</organism>
<accession>A8H581</accession>
<dbReference type="GO" id="GO:0016020">
    <property type="term" value="C:membrane"/>
    <property type="evidence" value="ECO:0007669"/>
    <property type="project" value="UniProtKB-SubCell"/>
</dbReference>
<evidence type="ECO:0000313" key="9">
    <source>
        <dbReference type="Proteomes" id="UP000002608"/>
    </source>
</evidence>
<keyword evidence="5" id="KW-0472">Membrane</keyword>
<proteinExistence type="inferred from homology"/>
<reference evidence="8 9" key="1">
    <citation type="submission" date="2007-10" db="EMBL/GenBank/DDBJ databases">
        <title>Complete sequence of Shewanella pealeana ATCC 700345.</title>
        <authorList>
            <consortium name="US DOE Joint Genome Institute"/>
            <person name="Copeland A."/>
            <person name="Lucas S."/>
            <person name="Lapidus A."/>
            <person name="Barry K."/>
            <person name="Glavina del Rio T."/>
            <person name="Dalin E."/>
            <person name="Tice H."/>
            <person name="Pitluck S."/>
            <person name="Chertkov O."/>
            <person name="Brettin T."/>
            <person name="Bruce D."/>
            <person name="Detter J.C."/>
            <person name="Han C."/>
            <person name="Schmutz J."/>
            <person name="Larimer F."/>
            <person name="Land M."/>
            <person name="Hauser L."/>
            <person name="Kyrpides N."/>
            <person name="Kim E."/>
            <person name="Zhao J.-S.Z."/>
            <person name="Manno D."/>
            <person name="Hawari J."/>
            <person name="Richardson P."/>
        </authorList>
    </citation>
    <scope>NUCLEOTIDE SEQUENCE [LARGE SCALE GENOMIC DNA]</scope>
    <source>
        <strain evidence="9">ATCC 700345 / ANG-SQ1</strain>
    </source>
</reference>
<evidence type="ECO:0000313" key="8">
    <source>
        <dbReference type="EMBL" id="ABV87718.1"/>
    </source>
</evidence>
<dbReference type="CDD" id="cd11386">
    <property type="entry name" value="MCP_signal"/>
    <property type="match status" value="1"/>
</dbReference>
<dbReference type="AlphaFoldDB" id="A8H581"/>
<dbReference type="PANTHER" id="PTHR32089">
    <property type="entry name" value="METHYL-ACCEPTING CHEMOTAXIS PROTEIN MCPB"/>
    <property type="match status" value="1"/>
</dbReference>
<dbReference type="SUPFAM" id="SSF58104">
    <property type="entry name" value="Methyl-accepting chemotaxis protein (MCP) signaling domain"/>
    <property type="match status" value="1"/>
</dbReference>
<dbReference type="CDD" id="cd19410">
    <property type="entry name" value="HK9-like_sensor"/>
    <property type="match status" value="2"/>
</dbReference>
<evidence type="ECO:0000259" key="6">
    <source>
        <dbReference type="PROSITE" id="PS50111"/>
    </source>
</evidence>
<comment type="subcellular location">
    <subcellularLocation>
        <location evidence="1">Membrane</location>
    </subcellularLocation>
</comment>
<feature type="domain" description="Methyl-accepting transducer" evidence="6">
    <location>
        <begin position="384"/>
        <end position="620"/>
    </location>
</feature>
<dbReference type="EMBL" id="CP000851">
    <property type="protein sequence ID" value="ABV87718.1"/>
    <property type="molecule type" value="Genomic_DNA"/>
</dbReference>
<dbReference type="InterPro" id="IPR003660">
    <property type="entry name" value="HAMP_dom"/>
</dbReference>
<evidence type="ECO:0000256" key="5">
    <source>
        <dbReference type="SAM" id="Phobius"/>
    </source>
</evidence>
<dbReference type="InterPro" id="IPR004089">
    <property type="entry name" value="MCPsignal_dom"/>
</dbReference>
<gene>
    <name evidence="8" type="ordered locus">Spea_2398</name>
</gene>
<keyword evidence="5" id="KW-0812">Transmembrane</keyword>
<dbReference type="GO" id="GO:0006935">
    <property type="term" value="P:chemotaxis"/>
    <property type="evidence" value="ECO:0007669"/>
    <property type="project" value="UniProtKB-ARBA"/>
</dbReference>
<protein>
    <submittedName>
        <fullName evidence="8">Methyl-accepting chemotaxis sensory transducer</fullName>
    </submittedName>
</protein>
<keyword evidence="5" id="KW-1133">Transmembrane helix</keyword>
<dbReference type="eggNOG" id="COG5278">
    <property type="taxonomic scope" value="Bacteria"/>
</dbReference>
<dbReference type="PANTHER" id="PTHR32089:SF120">
    <property type="entry name" value="METHYL-ACCEPTING CHEMOTAXIS PROTEIN TLPQ"/>
    <property type="match status" value="1"/>
</dbReference>
<evidence type="ECO:0000256" key="3">
    <source>
        <dbReference type="ARBA" id="ARBA00029447"/>
    </source>
</evidence>
<dbReference type="Pfam" id="PF05227">
    <property type="entry name" value="CHASE3"/>
    <property type="match status" value="2"/>
</dbReference>
<keyword evidence="9" id="KW-1185">Reference proteome</keyword>
<feature type="transmembrane region" description="Helical" evidence="5">
    <location>
        <begin position="306"/>
        <end position="324"/>
    </location>
</feature>
<dbReference type="PROSITE" id="PS50111">
    <property type="entry name" value="CHEMOTAXIS_TRANSDUC_2"/>
    <property type="match status" value="1"/>
</dbReference>
<dbReference type="SMART" id="SM00283">
    <property type="entry name" value="MA"/>
    <property type="match status" value="1"/>
</dbReference>
<comment type="similarity">
    <text evidence="3">Belongs to the methyl-accepting chemotaxis (MCP) protein family.</text>
</comment>
<keyword evidence="2 4" id="KW-0807">Transducer</keyword>
<dbReference type="InterPro" id="IPR007891">
    <property type="entry name" value="CHASE3"/>
</dbReference>
<evidence type="ECO:0000256" key="4">
    <source>
        <dbReference type="PROSITE-ProRule" id="PRU00284"/>
    </source>
</evidence>
<dbReference type="STRING" id="398579.Spea_2398"/>
<feature type="domain" description="HAMP" evidence="7">
    <location>
        <begin position="327"/>
        <end position="379"/>
    </location>
</feature>
<dbReference type="PROSITE" id="PS50885">
    <property type="entry name" value="HAMP"/>
    <property type="match status" value="1"/>
</dbReference>
<evidence type="ECO:0000259" key="7">
    <source>
        <dbReference type="PROSITE" id="PS50885"/>
    </source>
</evidence>
<dbReference type="Pfam" id="PF00015">
    <property type="entry name" value="MCPsignal"/>
    <property type="match status" value="1"/>
</dbReference>
<name>A8H581_SHEPA</name>
<sequence length="656" mass="71748">MTVNYMDLSDISIRARLLASNIIICSILIVFNIVVYKSISTMETTSHWVDHTEEVIALTNGLVNSMVNQETGIRGYAITGENEYLEPYLSGKEDFQTFFNAAKLLTSDNPSQQVRYDDVAKQSKLWGEYAESIISLRKNIRSGEQINTQLKELINSGIGKQQMDNIRLELNKLGSSNLNITVLNAMVNMETGLRGFLLNRQETYLEPYQTGKNVIDQQNSNIKETRLAESIDSWINDYAQQAITLTRQSTQFKSMSDLYAVLDKKQGKVYMDELRSKVTGIIDVELSLMEQRKAESASAATMATRVIIWGCIIVILLVFVFSHITSVSIINPIQQAVAYAKQLAAGNLNINVGQQGKSESGVLLLAIQTVSNNLKDMIGHIAQTSSKLNDASTYLNSVLDKTGSGAKDQLDKTEQITDAMQQLSLAVQEVSQNTVNASHVATKAVDEAEAGYGVIQNTIGHIGDLNDEIKRTSLKITSLAEETNNIGKILDVIGGVAEQTNLLALNAAIEAARAGEQGRGFAVVADEVRVLAQRTQESTTEIHSLIESIQSGTKDVVNSMQQSTGLLTASIDSASHSGGTFSEITRSITKINDMNTQSASATEQQSVATEQVNTSMLAVNSISQENYTLMMDSVRSCEDLTNLSNSLNATVKQFKM</sequence>
<dbReference type="Gene3D" id="1.10.287.950">
    <property type="entry name" value="Methyl-accepting chemotaxis protein"/>
    <property type="match status" value="1"/>
</dbReference>
<evidence type="ECO:0000256" key="1">
    <source>
        <dbReference type="ARBA" id="ARBA00004370"/>
    </source>
</evidence>
<feature type="transmembrane region" description="Helical" evidence="5">
    <location>
        <begin position="15"/>
        <end position="36"/>
    </location>
</feature>
<evidence type="ECO:0000256" key="2">
    <source>
        <dbReference type="ARBA" id="ARBA00023224"/>
    </source>
</evidence>
<dbReference type="KEGG" id="spl:Spea_2398"/>
<dbReference type="eggNOG" id="COG0840">
    <property type="taxonomic scope" value="Bacteria"/>
</dbReference>
<dbReference type="FunFam" id="1.10.287.950:FF:000001">
    <property type="entry name" value="Methyl-accepting chemotaxis sensory transducer"/>
    <property type="match status" value="1"/>
</dbReference>
<dbReference type="Proteomes" id="UP000002608">
    <property type="component" value="Chromosome"/>
</dbReference>
<dbReference type="HOGENOM" id="CLU_000445_107_27_6"/>